<feature type="non-terminal residue" evidence="6">
    <location>
        <position position="295"/>
    </location>
</feature>
<dbReference type="InterPro" id="IPR015424">
    <property type="entry name" value="PyrdxlP-dep_Trfase"/>
</dbReference>
<evidence type="ECO:0000313" key="7">
    <source>
        <dbReference type="Proteomes" id="UP000748308"/>
    </source>
</evidence>
<name>A0A937XCK1_UNCEI</name>
<dbReference type="EMBL" id="VGIY01000258">
    <property type="protein sequence ID" value="MBM3318084.1"/>
    <property type="molecule type" value="Genomic_DNA"/>
</dbReference>
<comment type="similarity">
    <text evidence="2 4">Belongs to the trans-sulfuration enzymes family.</text>
</comment>
<dbReference type="SUPFAM" id="SSF53383">
    <property type="entry name" value="PLP-dependent transferases"/>
    <property type="match status" value="1"/>
</dbReference>
<keyword evidence="3 4" id="KW-0663">Pyridoxal phosphate</keyword>
<proteinExistence type="inferred from homology"/>
<protein>
    <submittedName>
        <fullName evidence="6">PLP-dependent transferase</fullName>
    </submittedName>
</protein>
<dbReference type="Pfam" id="PF01053">
    <property type="entry name" value="Cys_Met_Meta_PP"/>
    <property type="match status" value="1"/>
</dbReference>
<dbReference type="GO" id="GO:0019343">
    <property type="term" value="P:cysteine biosynthetic process via cystathionine"/>
    <property type="evidence" value="ECO:0007669"/>
    <property type="project" value="TreeGrafter"/>
</dbReference>
<evidence type="ECO:0000256" key="4">
    <source>
        <dbReference type="RuleBase" id="RU362118"/>
    </source>
</evidence>
<gene>
    <name evidence="6" type="ORF">FJY75_09560</name>
</gene>
<reference evidence="6" key="1">
    <citation type="submission" date="2019-03" db="EMBL/GenBank/DDBJ databases">
        <title>Lake Tanganyika Metagenome-Assembled Genomes (MAGs).</title>
        <authorList>
            <person name="Tran P."/>
        </authorList>
    </citation>
    <scope>NUCLEOTIDE SEQUENCE</scope>
    <source>
        <strain evidence="6">M_DeepCast_400m_m2_100</strain>
    </source>
</reference>
<comment type="caution">
    <text evidence="6">The sequence shown here is derived from an EMBL/GenBank/DDBJ whole genome shotgun (WGS) entry which is preliminary data.</text>
</comment>
<dbReference type="PANTHER" id="PTHR11808">
    <property type="entry name" value="TRANS-SULFURATION ENZYME FAMILY MEMBER"/>
    <property type="match status" value="1"/>
</dbReference>
<dbReference type="GO" id="GO:0030170">
    <property type="term" value="F:pyridoxal phosphate binding"/>
    <property type="evidence" value="ECO:0007669"/>
    <property type="project" value="InterPro"/>
</dbReference>
<evidence type="ECO:0000256" key="3">
    <source>
        <dbReference type="ARBA" id="ARBA00022898"/>
    </source>
</evidence>
<sequence length="295" mass="32030">MQRSTMAIHIGQEPDPTTGATVPPIYATSTYTQEGPGRHKGFEYSRTGNPTRRGLERCLAALEGGTDACAFASGLAATDAIIASLLRPGESIVAFSDLYGGTYRLFEQVYRPWGLDIRYTEDTRPGAMAALIDQTTRLLWVETPTNPLLRVLDIAAIAGAIRAIRPAVGDGLPGVLLAVDNTFASPMLQRPIELGADLVIHSATKYLGGHSDLVAGAVVSAREEALRRIRFHQNAAGAVPGPFDCFLLQRGLKTLHLRMERHCANALRIAEWSRVRPEFSRVLYPGLPDHPGHEI</sequence>
<dbReference type="Gene3D" id="3.90.1150.10">
    <property type="entry name" value="Aspartate Aminotransferase, domain 1"/>
    <property type="match status" value="1"/>
</dbReference>
<dbReference type="GO" id="GO:0004123">
    <property type="term" value="F:cystathionine gamma-lyase activity"/>
    <property type="evidence" value="ECO:0007669"/>
    <property type="project" value="TreeGrafter"/>
</dbReference>
<dbReference type="PANTHER" id="PTHR11808:SF15">
    <property type="entry name" value="CYSTATHIONINE GAMMA-LYASE"/>
    <property type="match status" value="1"/>
</dbReference>
<keyword evidence="6" id="KW-0808">Transferase</keyword>
<dbReference type="InterPro" id="IPR015421">
    <property type="entry name" value="PyrdxlP-dep_Trfase_major"/>
</dbReference>
<comment type="cofactor">
    <cofactor evidence="1 4">
        <name>pyridoxal 5'-phosphate</name>
        <dbReference type="ChEBI" id="CHEBI:597326"/>
    </cofactor>
</comment>
<evidence type="ECO:0000313" key="6">
    <source>
        <dbReference type="EMBL" id="MBM3318084.1"/>
    </source>
</evidence>
<evidence type="ECO:0000256" key="5">
    <source>
        <dbReference type="SAM" id="MobiDB-lite"/>
    </source>
</evidence>
<evidence type="ECO:0000256" key="1">
    <source>
        <dbReference type="ARBA" id="ARBA00001933"/>
    </source>
</evidence>
<organism evidence="6 7">
    <name type="scientific">Eiseniibacteriota bacterium</name>
    <dbReference type="NCBI Taxonomy" id="2212470"/>
    <lineage>
        <taxon>Bacteria</taxon>
        <taxon>Candidatus Eiseniibacteriota</taxon>
    </lineage>
</organism>
<accession>A0A937XCK1</accession>
<dbReference type="Proteomes" id="UP000748308">
    <property type="component" value="Unassembled WGS sequence"/>
</dbReference>
<evidence type="ECO:0000256" key="2">
    <source>
        <dbReference type="ARBA" id="ARBA00009077"/>
    </source>
</evidence>
<dbReference type="PROSITE" id="PS00868">
    <property type="entry name" value="CYS_MET_METAB_PP"/>
    <property type="match status" value="1"/>
</dbReference>
<dbReference type="InterPro" id="IPR015422">
    <property type="entry name" value="PyrdxlP-dep_Trfase_small"/>
</dbReference>
<dbReference type="InterPro" id="IPR000277">
    <property type="entry name" value="Cys/Met-Metab_PyrdxlP-dep_enz"/>
</dbReference>
<dbReference type="GO" id="GO:0003962">
    <property type="term" value="F:cystathionine gamma-synthase activity"/>
    <property type="evidence" value="ECO:0007669"/>
    <property type="project" value="TreeGrafter"/>
</dbReference>
<dbReference type="GO" id="GO:0019346">
    <property type="term" value="P:transsulfuration"/>
    <property type="evidence" value="ECO:0007669"/>
    <property type="project" value="InterPro"/>
</dbReference>
<dbReference type="AlphaFoldDB" id="A0A937XCK1"/>
<feature type="region of interest" description="Disordered" evidence="5">
    <location>
        <begin position="1"/>
        <end position="20"/>
    </location>
</feature>
<dbReference type="InterPro" id="IPR054542">
    <property type="entry name" value="Cys_met_metab_PP"/>
</dbReference>
<dbReference type="Gene3D" id="3.40.640.10">
    <property type="entry name" value="Type I PLP-dependent aspartate aminotransferase-like (Major domain)"/>
    <property type="match status" value="1"/>
</dbReference>
<dbReference type="GO" id="GO:0005737">
    <property type="term" value="C:cytoplasm"/>
    <property type="evidence" value="ECO:0007669"/>
    <property type="project" value="TreeGrafter"/>
</dbReference>
<dbReference type="FunFam" id="3.40.640.10:FF:000009">
    <property type="entry name" value="Cystathionine gamma-synthase homolog"/>
    <property type="match status" value="1"/>
</dbReference>